<dbReference type="HAMAP" id="MF_00114">
    <property type="entry name" value="DeoC_type1"/>
    <property type="match status" value="1"/>
</dbReference>
<dbReference type="UniPathway" id="UPA00002">
    <property type="reaction ID" value="UER00468"/>
</dbReference>
<comment type="function">
    <text evidence="6 7">Catalyzes a reversible aldol reaction between acetaldehyde and D-glyceraldehyde 3-phosphate to generate 2-deoxy-D-ribose 5-phosphate.</text>
</comment>
<dbReference type="Pfam" id="PF01791">
    <property type="entry name" value="DeoC"/>
    <property type="match status" value="1"/>
</dbReference>
<dbReference type="NCBIfam" id="TIGR00126">
    <property type="entry name" value="deoC"/>
    <property type="match status" value="1"/>
</dbReference>
<dbReference type="HOGENOM" id="CLU_053595_0_2_11"/>
<comment type="pathway">
    <text evidence="7">Carbohydrate degradation; 2-deoxy-D-ribose 1-phosphate degradation; D-glyceraldehyde 3-phosphate and acetaldehyde from 2-deoxy-alpha-D-ribose 1-phosphate: step 2/2.</text>
</comment>
<dbReference type="InterPro" id="IPR011343">
    <property type="entry name" value="DeoC"/>
</dbReference>
<dbReference type="EMBL" id="CP006272">
    <property type="protein sequence ID" value="AGZ45332.1"/>
    <property type="molecule type" value="Genomic_DNA"/>
</dbReference>
<evidence type="ECO:0000256" key="1">
    <source>
        <dbReference type="ARBA" id="ARBA00010936"/>
    </source>
</evidence>
<keyword evidence="9" id="KW-1185">Reference proteome</keyword>
<name>U5W8K0_9ACTN</name>
<dbReference type="PIRSF" id="PIRSF001357">
    <property type="entry name" value="DeoC"/>
    <property type="match status" value="1"/>
</dbReference>
<feature type="active site" description="Proton donor/acceptor" evidence="7">
    <location>
        <position position="94"/>
    </location>
</feature>
<evidence type="ECO:0000256" key="7">
    <source>
        <dbReference type="HAMAP-Rule" id="MF_00114"/>
    </source>
</evidence>
<dbReference type="GO" id="GO:0016052">
    <property type="term" value="P:carbohydrate catabolic process"/>
    <property type="evidence" value="ECO:0007669"/>
    <property type="project" value="TreeGrafter"/>
</dbReference>
<proteinExistence type="inferred from homology"/>
<evidence type="ECO:0000256" key="3">
    <source>
        <dbReference type="ARBA" id="ARBA00023239"/>
    </source>
</evidence>
<accession>U5W8K0</accession>
<evidence type="ECO:0000256" key="5">
    <source>
        <dbReference type="ARBA" id="ARBA00048791"/>
    </source>
</evidence>
<comment type="subcellular location">
    <subcellularLocation>
        <location evidence="7">Cytoplasm</location>
    </subcellularLocation>
</comment>
<evidence type="ECO:0000313" key="8">
    <source>
        <dbReference type="EMBL" id="AGZ45332.1"/>
    </source>
</evidence>
<dbReference type="CDD" id="cd00959">
    <property type="entry name" value="DeoC"/>
    <property type="match status" value="1"/>
</dbReference>
<dbReference type="EC" id="4.1.2.4" evidence="7"/>
<dbReference type="Proteomes" id="UP000017746">
    <property type="component" value="Chromosome"/>
</dbReference>
<dbReference type="PANTHER" id="PTHR10889">
    <property type="entry name" value="DEOXYRIBOSE-PHOSPHATE ALDOLASE"/>
    <property type="match status" value="1"/>
</dbReference>
<dbReference type="eggNOG" id="COG0274">
    <property type="taxonomic scope" value="Bacteria"/>
</dbReference>
<dbReference type="PANTHER" id="PTHR10889:SF1">
    <property type="entry name" value="DEOXYRIBOSE-PHOSPHATE ALDOLASE"/>
    <property type="match status" value="1"/>
</dbReference>
<dbReference type="AlphaFoldDB" id="U5W8K0"/>
<feature type="active site" description="Schiff-base intermediate with acetaldehyde" evidence="7">
    <location>
        <position position="156"/>
    </location>
</feature>
<dbReference type="GO" id="GO:0005737">
    <property type="term" value="C:cytoplasm"/>
    <property type="evidence" value="ECO:0007669"/>
    <property type="project" value="UniProtKB-SubCell"/>
</dbReference>
<feature type="active site" description="Proton donor/acceptor" evidence="7">
    <location>
        <position position="185"/>
    </location>
</feature>
<comment type="similarity">
    <text evidence="1 7">Belongs to the DeoC/FbaB aldolase family. DeoC type 1 subfamily.</text>
</comment>
<evidence type="ECO:0000256" key="2">
    <source>
        <dbReference type="ARBA" id="ARBA00022490"/>
    </source>
</evidence>
<dbReference type="FunFam" id="3.20.20.70:FF:000044">
    <property type="entry name" value="Deoxyribose-phosphate aldolase"/>
    <property type="match status" value="1"/>
</dbReference>
<evidence type="ECO:0000256" key="6">
    <source>
        <dbReference type="ARBA" id="ARBA00056337"/>
    </source>
</evidence>
<dbReference type="GO" id="GO:0006018">
    <property type="term" value="P:2-deoxyribose 1-phosphate catabolic process"/>
    <property type="evidence" value="ECO:0007669"/>
    <property type="project" value="UniProtKB-UniRule"/>
</dbReference>
<protein>
    <recommendedName>
        <fullName evidence="7">Deoxyribose-phosphate aldolase</fullName>
        <shortName evidence="7">DERA</shortName>
        <ecNumber evidence="7">4.1.2.4</ecNumber>
    </recommendedName>
    <alternativeName>
        <fullName evidence="7">2-deoxy-D-ribose 5-phosphate aldolase</fullName>
    </alternativeName>
    <alternativeName>
        <fullName evidence="7">Phosphodeoxyriboaldolase</fullName>
        <shortName evidence="7">Deoxyriboaldolase</shortName>
    </alternativeName>
</protein>
<dbReference type="RefSeq" id="WP_023561668.1">
    <property type="nucleotide sequence ID" value="NC_022657.1"/>
</dbReference>
<keyword evidence="3 7" id="KW-0456">Lyase</keyword>
<reference evidence="8 9" key="1">
    <citation type="journal article" date="2014" name="J. Biotechnol.">
        <title>Complete genome sequence of the actinobacterium Actinoplanes friuliensis HAG 010964, producer of the lipopeptide antibiotic friulimycin.</title>
        <authorList>
            <person name="Ruckert C."/>
            <person name="Szczepanowski R."/>
            <person name="Albersmeier A."/>
            <person name="Goesmann A."/>
            <person name="Fischer N."/>
            <person name="Steinkamper A."/>
            <person name="Puhler A."/>
            <person name="Biener R."/>
            <person name="Schwartz D."/>
            <person name="Kalinowski J."/>
        </authorList>
    </citation>
    <scope>NUCLEOTIDE SEQUENCE [LARGE SCALE GENOMIC DNA]</scope>
    <source>
        <strain evidence="8 9">DSM 7358</strain>
    </source>
</reference>
<dbReference type="GO" id="GO:0009264">
    <property type="term" value="P:deoxyribonucleotide catabolic process"/>
    <property type="evidence" value="ECO:0007669"/>
    <property type="project" value="UniProtKB-UniRule"/>
</dbReference>
<keyword evidence="2 7" id="KW-0963">Cytoplasm</keyword>
<dbReference type="KEGG" id="afs:AFR_35380"/>
<organism evidence="8 9">
    <name type="scientific">Actinoplanes friuliensis DSM 7358</name>
    <dbReference type="NCBI Taxonomy" id="1246995"/>
    <lineage>
        <taxon>Bacteria</taxon>
        <taxon>Bacillati</taxon>
        <taxon>Actinomycetota</taxon>
        <taxon>Actinomycetes</taxon>
        <taxon>Micromonosporales</taxon>
        <taxon>Micromonosporaceae</taxon>
        <taxon>Actinoplanes</taxon>
    </lineage>
</organism>
<evidence type="ECO:0000256" key="4">
    <source>
        <dbReference type="ARBA" id="ARBA00023270"/>
    </source>
</evidence>
<dbReference type="PATRIC" id="fig|1246995.3.peg.7159"/>
<dbReference type="SUPFAM" id="SSF51569">
    <property type="entry name" value="Aldolase"/>
    <property type="match status" value="1"/>
</dbReference>
<evidence type="ECO:0000313" key="9">
    <source>
        <dbReference type="Proteomes" id="UP000017746"/>
    </source>
</evidence>
<comment type="catalytic activity">
    <reaction evidence="5 7">
        <text>2-deoxy-D-ribose 5-phosphate = D-glyceraldehyde 3-phosphate + acetaldehyde</text>
        <dbReference type="Rhea" id="RHEA:12821"/>
        <dbReference type="ChEBI" id="CHEBI:15343"/>
        <dbReference type="ChEBI" id="CHEBI:59776"/>
        <dbReference type="ChEBI" id="CHEBI:62877"/>
        <dbReference type="EC" id="4.1.2.4"/>
    </reaction>
</comment>
<sequence length="238" mass="24531">MLPTVEQVAKMIDHSLLRPDLTVGEVRQGCELAASRGTKSVCVRPSDVALAVAALHGTGVLVGTVVGFPHGNTLTAIKVAETKALVEAGADEIDMVLDIGRLRSGDAAYVRDDIAAVVQAAGGRCVKVIQENAYLTNDQKVLGCRLVEEAGAQFVKTSTGFAPGGATLADIRLMRATVSPAIEVKAAGGVRTLDTLLELVEAGATRFGATATAAILDDLAARHRGERTSVVAAADGAY</sequence>
<dbReference type="InterPro" id="IPR013785">
    <property type="entry name" value="Aldolase_TIM"/>
</dbReference>
<dbReference type="Gene3D" id="3.20.20.70">
    <property type="entry name" value="Aldolase class I"/>
    <property type="match status" value="1"/>
</dbReference>
<keyword evidence="4 7" id="KW-0704">Schiff base</keyword>
<dbReference type="GO" id="GO:0004139">
    <property type="term" value="F:deoxyribose-phosphate aldolase activity"/>
    <property type="evidence" value="ECO:0007669"/>
    <property type="project" value="UniProtKB-UniRule"/>
</dbReference>
<gene>
    <name evidence="7" type="primary">deoC</name>
    <name evidence="8" type="ORF">AFR_35380</name>
</gene>
<dbReference type="InterPro" id="IPR002915">
    <property type="entry name" value="DeoC/FbaB/LacD_aldolase"/>
</dbReference>
<dbReference type="STRING" id="1246995.AFR_35380"/>
<dbReference type="InterPro" id="IPR028581">
    <property type="entry name" value="DeoC_typeI"/>
</dbReference>
<dbReference type="SMART" id="SM01133">
    <property type="entry name" value="DeoC"/>
    <property type="match status" value="1"/>
</dbReference>